<sequence>MTFSSDPRDWPELSYAGWADTAATLHMWTQVVGKVRMALSPPVNHWWHVPLYVNARGLGTSPIPYNGRSFEIVFDFLEHRLEVMCNDGAVERFALEPQPVAQFYRQLMDALGRLGIKVRMWTTPCEVADPIPFEADTVHRAYDGEAVQRFWQVLLQTDRVMKVFRGRFIGKSSPVHFFWGSFDMALTRFSGRRAPPHPGSEVLPASVSREAYSHEVASVGFWPGAPGVEATFYAYAYPEPPGFADAAVRPRAATYDPALGEFLLPYAEVRRSHAPDFALLNFFQSTYDAAADLGAWPRAELERNPRPETTP</sequence>
<dbReference type="InterPro" id="IPR046038">
    <property type="entry name" value="DUF5996"/>
</dbReference>
<accession>A0A328AVE2</accession>
<gene>
    <name evidence="1" type="ORF">DJ021_01590</name>
</gene>
<proteinExistence type="predicted"/>
<comment type="caution">
    <text evidence="1">The sequence shown here is derived from an EMBL/GenBank/DDBJ whole genome shotgun (WGS) entry which is preliminary data.</text>
</comment>
<dbReference type="OrthoDB" id="9800945at2"/>
<name>A0A328AVE2_9CAUL</name>
<dbReference type="Pfam" id="PF19459">
    <property type="entry name" value="DUF5996"/>
    <property type="match status" value="1"/>
</dbReference>
<organism evidence="1 2">
    <name type="scientific">Phenylobacterium hankyongense</name>
    <dbReference type="NCBI Taxonomy" id="1813876"/>
    <lineage>
        <taxon>Bacteria</taxon>
        <taxon>Pseudomonadati</taxon>
        <taxon>Pseudomonadota</taxon>
        <taxon>Alphaproteobacteria</taxon>
        <taxon>Caulobacterales</taxon>
        <taxon>Caulobacteraceae</taxon>
        <taxon>Phenylobacterium</taxon>
    </lineage>
</organism>
<dbReference type="EMBL" id="QFYP01000001">
    <property type="protein sequence ID" value="RAK58579.1"/>
    <property type="molecule type" value="Genomic_DNA"/>
</dbReference>
<dbReference type="AlphaFoldDB" id="A0A328AVE2"/>
<reference evidence="2" key="1">
    <citation type="submission" date="2018-05" db="EMBL/GenBank/DDBJ databases">
        <authorList>
            <person name="Li X."/>
        </authorList>
    </citation>
    <scope>NUCLEOTIDE SEQUENCE [LARGE SCALE GENOMIC DNA]</scope>
    <source>
        <strain evidence="2">HKS-05</strain>
    </source>
</reference>
<evidence type="ECO:0000313" key="2">
    <source>
        <dbReference type="Proteomes" id="UP000249842"/>
    </source>
</evidence>
<dbReference type="RefSeq" id="WP_111455872.1">
    <property type="nucleotide sequence ID" value="NZ_QFYP01000001.1"/>
</dbReference>
<dbReference type="Proteomes" id="UP000249842">
    <property type="component" value="Unassembled WGS sequence"/>
</dbReference>
<protein>
    <recommendedName>
        <fullName evidence="3">Ava_C0101 and related proteins</fullName>
    </recommendedName>
</protein>
<evidence type="ECO:0000313" key="1">
    <source>
        <dbReference type="EMBL" id="RAK58579.1"/>
    </source>
</evidence>
<keyword evidence="2" id="KW-1185">Reference proteome</keyword>
<evidence type="ECO:0008006" key="3">
    <source>
        <dbReference type="Google" id="ProtNLM"/>
    </source>
</evidence>